<dbReference type="AlphaFoldDB" id="M5G796"/>
<accession>M5G796</accession>
<name>M5G796_DACPD</name>
<reference evidence="4 5" key="1">
    <citation type="journal article" date="2012" name="Science">
        <title>The Paleozoic origin of enzymatic lignin decomposition reconstructed from 31 fungal genomes.</title>
        <authorList>
            <person name="Floudas D."/>
            <person name="Binder M."/>
            <person name="Riley R."/>
            <person name="Barry K."/>
            <person name="Blanchette R.A."/>
            <person name="Henrissat B."/>
            <person name="Martinez A.T."/>
            <person name="Otillar R."/>
            <person name="Spatafora J.W."/>
            <person name="Yadav J.S."/>
            <person name="Aerts A."/>
            <person name="Benoit I."/>
            <person name="Boyd A."/>
            <person name="Carlson A."/>
            <person name="Copeland A."/>
            <person name="Coutinho P.M."/>
            <person name="de Vries R.P."/>
            <person name="Ferreira P."/>
            <person name="Findley K."/>
            <person name="Foster B."/>
            <person name="Gaskell J."/>
            <person name="Glotzer D."/>
            <person name="Gorecki P."/>
            <person name="Heitman J."/>
            <person name="Hesse C."/>
            <person name="Hori C."/>
            <person name="Igarashi K."/>
            <person name="Jurgens J.A."/>
            <person name="Kallen N."/>
            <person name="Kersten P."/>
            <person name="Kohler A."/>
            <person name="Kuees U."/>
            <person name="Kumar T.K.A."/>
            <person name="Kuo A."/>
            <person name="LaButti K."/>
            <person name="Larrondo L.F."/>
            <person name="Lindquist E."/>
            <person name="Ling A."/>
            <person name="Lombard V."/>
            <person name="Lucas S."/>
            <person name="Lundell T."/>
            <person name="Martin R."/>
            <person name="McLaughlin D.J."/>
            <person name="Morgenstern I."/>
            <person name="Morin E."/>
            <person name="Murat C."/>
            <person name="Nagy L.G."/>
            <person name="Nolan M."/>
            <person name="Ohm R.A."/>
            <person name="Patyshakuliyeva A."/>
            <person name="Rokas A."/>
            <person name="Ruiz-Duenas F.J."/>
            <person name="Sabat G."/>
            <person name="Salamov A."/>
            <person name="Samejima M."/>
            <person name="Schmutz J."/>
            <person name="Slot J.C."/>
            <person name="St John F."/>
            <person name="Stenlid J."/>
            <person name="Sun H."/>
            <person name="Sun S."/>
            <person name="Syed K."/>
            <person name="Tsang A."/>
            <person name="Wiebenga A."/>
            <person name="Young D."/>
            <person name="Pisabarro A."/>
            <person name="Eastwood D.C."/>
            <person name="Martin F."/>
            <person name="Cullen D."/>
            <person name="Grigoriev I.V."/>
            <person name="Hibbett D.S."/>
        </authorList>
    </citation>
    <scope>NUCLEOTIDE SEQUENCE [LARGE SCALE GENOMIC DNA]</scope>
    <source>
        <strain evidence="4 5">DJM-731 SS1</strain>
    </source>
</reference>
<comment type="similarity">
    <text evidence="2">Belongs to the NAD(P)-dependent epimerase/dehydratase family. Dihydroflavonol-4-reductase subfamily.</text>
</comment>
<dbReference type="OrthoDB" id="2735536at2759"/>
<dbReference type="InterPro" id="IPR036291">
    <property type="entry name" value="NAD(P)-bd_dom_sf"/>
</dbReference>
<dbReference type="Pfam" id="PF01370">
    <property type="entry name" value="Epimerase"/>
    <property type="match status" value="1"/>
</dbReference>
<dbReference type="EMBL" id="JH795869">
    <property type="protein sequence ID" value="EJT99637.1"/>
    <property type="molecule type" value="Genomic_DNA"/>
</dbReference>
<dbReference type="GO" id="GO:0016616">
    <property type="term" value="F:oxidoreductase activity, acting on the CH-OH group of donors, NAD or NADP as acceptor"/>
    <property type="evidence" value="ECO:0007669"/>
    <property type="project" value="TreeGrafter"/>
</dbReference>
<keyword evidence="1" id="KW-0560">Oxidoreductase</keyword>
<dbReference type="OMA" id="IGREFRF"/>
<dbReference type="PANTHER" id="PTHR10366:SF564">
    <property type="entry name" value="STEROL-4-ALPHA-CARBOXYLATE 3-DEHYDROGENASE, DECARBOXYLATING"/>
    <property type="match status" value="1"/>
</dbReference>
<dbReference type="RefSeq" id="XP_040626535.1">
    <property type="nucleotide sequence ID" value="XM_040770466.1"/>
</dbReference>
<evidence type="ECO:0000313" key="4">
    <source>
        <dbReference type="EMBL" id="EJT99637.1"/>
    </source>
</evidence>
<sequence length="345" mass="37390">MPGVLPPALVLVTGASGFLAAHVCQVLLERGYKVRGTVRTEEKAHYLLSLFSSPNFSYILVPDIQAPTAFDQAVKGVDAVLHTASPFHSRAVEPEEVIGPAVEGTRGVLESVQKINPSIKRIVITSSIASIRMPCTPGTVFTESTWNTHSPDVVAREGVNAPGIDKYRTSKVFAEKVAWEFVQTEKPSWDLVTICPPMIFGPLIHGVSAVENLNTSTAALRDGFTAEGAKTGTEAGKQAGTWVDVRDVALVHVEALAQDRAGGQRYISAAGPYSWQMLYDSVHALGKVEGLDMEKVPRGTPGSDRETVYDVYSSKKAEEELGVRFRSMGESMKDTLLSLREYGFH</sequence>
<evidence type="ECO:0000313" key="5">
    <source>
        <dbReference type="Proteomes" id="UP000030653"/>
    </source>
</evidence>
<organism evidence="4 5">
    <name type="scientific">Dacryopinax primogenitus (strain DJM 731)</name>
    <name type="common">Brown rot fungus</name>
    <dbReference type="NCBI Taxonomy" id="1858805"/>
    <lineage>
        <taxon>Eukaryota</taxon>
        <taxon>Fungi</taxon>
        <taxon>Dikarya</taxon>
        <taxon>Basidiomycota</taxon>
        <taxon>Agaricomycotina</taxon>
        <taxon>Dacrymycetes</taxon>
        <taxon>Dacrymycetales</taxon>
        <taxon>Dacrymycetaceae</taxon>
        <taxon>Dacryopinax</taxon>
    </lineage>
</organism>
<dbReference type="Proteomes" id="UP000030653">
    <property type="component" value="Unassembled WGS sequence"/>
</dbReference>
<proteinExistence type="inferred from homology"/>
<dbReference type="InterPro" id="IPR001509">
    <property type="entry name" value="Epimerase_deHydtase"/>
</dbReference>
<keyword evidence="5" id="KW-1185">Reference proteome</keyword>
<dbReference type="STRING" id="1858805.M5G796"/>
<evidence type="ECO:0000256" key="1">
    <source>
        <dbReference type="ARBA" id="ARBA00023002"/>
    </source>
</evidence>
<dbReference type="PANTHER" id="PTHR10366">
    <property type="entry name" value="NAD DEPENDENT EPIMERASE/DEHYDRATASE"/>
    <property type="match status" value="1"/>
</dbReference>
<feature type="domain" description="NAD-dependent epimerase/dehydratase" evidence="3">
    <location>
        <begin position="10"/>
        <end position="263"/>
    </location>
</feature>
<evidence type="ECO:0000259" key="3">
    <source>
        <dbReference type="Pfam" id="PF01370"/>
    </source>
</evidence>
<dbReference type="Gene3D" id="3.40.50.720">
    <property type="entry name" value="NAD(P)-binding Rossmann-like Domain"/>
    <property type="match status" value="1"/>
</dbReference>
<dbReference type="HOGENOM" id="CLU_007383_9_2_1"/>
<evidence type="ECO:0000256" key="2">
    <source>
        <dbReference type="ARBA" id="ARBA00023445"/>
    </source>
</evidence>
<protein>
    <submittedName>
        <fullName evidence="4">D-lactaldehyde dehydrogenase</fullName>
    </submittedName>
</protein>
<dbReference type="InterPro" id="IPR050425">
    <property type="entry name" value="NAD(P)_dehydrat-like"/>
</dbReference>
<dbReference type="SUPFAM" id="SSF51735">
    <property type="entry name" value="NAD(P)-binding Rossmann-fold domains"/>
    <property type="match status" value="1"/>
</dbReference>
<gene>
    <name evidence="4" type="ORF">DACRYDRAFT_117834</name>
</gene>
<dbReference type="CDD" id="cd05227">
    <property type="entry name" value="AR_SDR_e"/>
    <property type="match status" value="1"/>
</dbReference>
<dbReference type="GeneID" id="63685528"/>